<name>A0A068U0G3_COFCA</name>
<evidence type="ECO:0000313" key="13">
    <source>
        <dbReference type="Proteomes" id="UP000295252"/>
    </source>
</evidence>
<keyword evidence="4" id="KW-0812">Transmembrane</keyword>
<keyword evidence="7" id="KW-1133">Transmembrane helix</keyword>
<keyword evidence="6" id="KW-0914">Notch signaling pathway</keyword>
<dbReference type="InterPro" id="IPR041084">
    <property type="entry name" value="Ncstrn_small"/>
</dbReference>
<dbReference type="OrthoDB" id="10265862at2759"/>
<evidence type="ECO:0000256" key="9">
    <source>
        <dbReference type="ARBA" id="ARBA00023180"/>
    </source>
</evidence>
<dbReference type="Gramene" id="CDP01654">
    <property type="protein sequence ID" value="CDP01654"/>
    <property type="gene ID" value="GSCOC_T00036772001"/>
</dbReference>
<keyword evidence="9" id="KW-0325">Glycoprotein</keyword>
<comment type="subcellular location">
    <subcellularLocation>
        <location evidence="1">Membrane</location>
        <topology evidence="1">Single-pass type I membrane protein</topology>
    </subcellularLocation>
</comment>
<dbReference type="GO" id="GO:0016485">
    <property type="term" value="P:protein processing"/>
    <property type="evidence" value="ECO:0007669"/>
    <property type="project" value="InterPro"/>
</dbReference>
<evidence type="ECO:0000256" key="6">
    <source>
        <dbReference type="ARBA" id="ARBA00022976"/>
    </source>
</evidence>
<dbReference type="GO" id="GO:0005886">
    <property type="term" value="C:plasma membrane"/>
    <property type="evidence" value="ECO:0007669"/>
    <property type="project" value="TreeGrafter"/>
</dbReference>
<feature type="signal peptide" evidence="10">
    <location>
        <begin position="1"/>
        <end position="21"/>
    </location>
</feature>
<protein>
    <recommendedName>
        <fullName evidence="3">Nicastrin</fullName>
    </recommendedName>
</protein>
<feature type="domain" description="Nicastrin small lobe" evidence="11">
    <location>
        <begin position="47"/>
        <end position="97"/>
    </location>
</feature>
<dbReference type="PANTHER" id="PTHR21092:SF0">
    <property type="entry name" value="NICASTRIN"/>
    <property type="match status" value="1"/>
</dbReference>
<comment type="similarity">
    <text evidence="2">Belongs to the nicastrin family.</text>
</comment>
<dbReference type="GO" id="GO:0007219">
    <property type="term" value="P:Notch signaling pathway"/>
    <property type="evidence" value="ECO:0007669"/>
    <property type="project" value="UniProtKB-KW"/>
</dbReference>
<dbReference type="Proteomes" id="UP000295252">
    <property type="component" value="Chromosome IX"/>
</dbReference>
<evidence type="ECO:0000256" key="3">
    <source>
        <dbReference type="ARBA" id="ARBA00015303"/>
    </source>
</evidence>
<evidence type="ECO:0000256" key="10">
    <source>
        <dbReference type="SAM" id="SignalP"/>
    </source>
</evidence>
<evidence type="ECO:0000256" key="4">
    <source>
        <dbReference type="ARBA" id="ARBA00022692"/>
    </source>
</evidence>
<dbReference type="PANTHER" id="PTHR21092">
    <property type="entry name" value="NICASTRIN"/>
    <property type="match status" value="1"/>
</dbReference>
<evidence type="ECO:0000256" key="5">
    <source>
        <dbReference type="ARBA" id="ARBA00022729"/>
    </source>
</evidence>
<feature type="chain" id="PRO_5001654394" description="Nicastrin" evidence="10">
    <location>
        <begin position="22"/>
        <end position="121"/>
    </location>
</feature>
<dbReference type="AlphaFoldDB" id="A0A068U0G3"/>
<dbReference type="EMBL" id="HG739091">
    <property type="protein sequence ID" value="CDP01654.1"/>
    <property type="molecule type" value="Genomic_DNA"/>
</dbReference>
<keyword evidence="5 10" id="KW-0732">Signal</keyword>
<evidence type="ECO:0000256" key="2">
    <source>
        <dbReference type="ARBA" id="ARBA00007717"/>
    </source>
</evidence>
<evidence type="ECO:0000313" key="12">
    <source>
        <dbReference type="EMBL" id="CDP01654.1"/>
    </source>
</evidence>
<evidence type="ECO:0000256" key="8">
    <source>
        <dbReference type="ARBA" id="ARBA00023136"/>
    </source>
</evidence>
<evidence type="ECO:0000256" key="1">
    <source>
        <dbReference type="ARBA" id="ARBA00004479"/>
    </source>
</evidence>
<sequence>MDTRLLFLISCFIARLSFSLSASGELNSFESVPDLEKSMYTIVDGYPCVRLLNLSGEIGCSNPGHGKVAAPVVKFKNVNQLVEPSAILVSLDELDSLLARHVFDDSIYPFQKNNRVTLPFD</sequence>
<proteinExistence type="inferred from homology"/>
<dbReference type="InParanoid" id="A0A068U0G3"/>
<dbReference type="PhylomeDB" id="A0A068U0G3"/>
<accession>A0A068U0G3</accession>
<organism evidence="12 13">
    <name type="scientific">Coffea canephora</name>
    <name type="common">Robusta coffee</name>
    <dbReference type="NCBI Taxonomy" id="49390"/>
    <lineage>
        <taxon>Eukaryota</taxon>
        <taxon>Viridiplantae</taxon>
        <taxon>Streptophyta</taxon>
        <taxon>Embryophyta</taxon>
        <taxon>Tracheophyta</taxon>
        <taxon>Spermatophyta</taxon>
        <taxon>Magnoliopsida</taxon>
        <taxon>eudicotyledons</taxon>
        <taxon>Gunneridae</taxon>
        <taxon>Pentapetalae</taxon>
        <taxon>asterids</taxon>
        <taxon>lamiids</taxon>
        <taxon>Gentianales</taxon>
        <taxon>Rubiaceae</taxon>
        <taxon>Ixoroideae</taxon>
        <taxon>Gardenieae complex</taxon>
        <taxon>Bertiereae - Coffeeae clade</taxon>
        <taxon>Coffeeae</taxon>
        <taxon>Coffea</taxon>
    </lineage>
</organism>
<evidence type="ECO:0000256" key="7">
    <source>
        <dbReference type="ARBA" id="ARBA00022989"/>
    </source>
</evidence>
<evidence type="ECO:0000259" key="11">
    <source>
        <dbReference type="Pfam" id="PF18266"/>
    </source>
</evidence>
<keyword evidence="13" id="KW-1185">Reference proteome</keyword>
<dbReference type="STRING" id="49390.A0A068U0G3"/>
<keyword evidence="8" id="KW-0472">Membrane</keyword>
<gene>
    <name evidence="12" type="ORF">GSCOC_T00036772001</name>
</gene>
<dbReference type="Pfam" id="PF18266">
    <property type="entry name" value="Ncstrn_small"/>
    <property type="match status" value="1"/>
</dbReference>
<reference evidence="13" key="1">
    <citation type="journal article" date="2014" name="Science">
        <title>The coffee genome provides insight into the convergent evolution of caffeine biosynthesis.</title>
        <authorList>
            <person name="Denoeud F."/>
            <person name="Carretero-Paulet L."/>
            <person name="Dereeper A."/>
            <person name="Droc G."/>
            <person name="Guyot R."/>
            <person name="Pietrella M."/>
            <person name="Zheng C."/>
            <person name="Alberti A."/>
            <person name="Anthony F."/>
            <person name="Aprea G."/>
            <person name="Aury J.M."/>
            <person name="Bento P."/>
            <person name="Bernard M."/>
            <person name="Bocs S."/>
            <person name="Campa C."/>
            <person name="Cenci A."/>
            <person name="Combes M.C."/>
            <person name="Crouzillat D."/>
            <person name="Da Silva C."/>
            <person name="Daddiego L."/>
            <person name="De Bellis F."/>
            <person name="Dussert S."/>
            <person name="Garsmeur O."/>
            <person name="Gayraud T."/>
            <person name="Guignon V."/>
            <person name="Jahn K."/>
            <person name="Jamilloux V."/>
            <person name="Joet T."/>
            <person name="Labadie K."/>
            <person name="Lan T."/>
            <person name="Leclercq J."/>
            <person name="Lepelley M."/>
            <person name="Leroy T."/>
            <person name="Li L.T."/>
            <person name="Librado P."/>
            <person name="Lopez L."/>
            <person name="Munoz A."/>
            <person name="Noel B."/>
            <person name="Pallavicini A."/>
            <person name="Perrotta G."/>
            <person name="Poncet V."/>
            <person name="Pot D."/>
            <person name="Priyono X."/>
            <person name="Rigoreau M."/>
            <person name="Rouard M."/>
            <person name="Rozas J."/>
            <person name="Tranchant-Dubreuil C."/>
            <person name="VanBuren R."/>
            <person name="Zhang Q."/>
            <person name="Andrade A.C."/>
            <person name="Argout X."/>
            <person name="Bertrand B."/>
            <person name="de Kochko A."/>
            <person name="Graziosi G."/>
            <person name="Henry R.J."/>
            <person name="Jayarama X."/>
            <person name="Ming R."/>
            <person name="Nagai C."/>
            <person name="Rounsley S."/>
            <person name="Sankoff D."/>
            <person name="Giuliano G."/>
            <person name="Albert V.A."/>
            <person name="Wincker P."/>
            <person name="Lashermes P."/>
        </authorList>
    </citation>
    <scope>NUCLEOTIDE SEQUENCE [LARGE SCALE GENOMIC DNA]</scope>
    <source>
        <strain evidence="13">cv. DH200-94</strain>
    </source>
</reference>
<dbReference type="InterPro" id="IPR008710">
    <property type="entry name" value="Nicastrin"/>
</dbReference>